<sequence>MYWIDTITIRVIATIILLPGYVLSSCCYSIATQPLQPSSTSKPDNDAPPSYAISLSATSQFAVNNPGGPVYLALITFPGTYVISAIPNGCVSVSINSVNCTSSGMNTLVADFARVIVADETQPKLETVVVNGEVCAVGSSCPSYTPTNPGPTATPTPSTSSKPSSSSHSSSRSSPSSQPPHMSSSPSPPTPISDSGDIPTSNAMGSHRSKIGLIVGLTLAFALLIFLTCLYFLRRRRQNPQTKFSTSGSQVSGRWDGIAAAAAHFRIKRKGSKLSIGRTSLHGSPYMVPTSEKVVSSNEDPFLRANAALARSTSTISTTTVSEKSMMAMGTGTGLGMTLIDIPEAHEPEDSSSSSFSSEVNYFQNENDELERDLDAEFAEATITTSTELVNKDNNNDNQQASSSTSRHPWIARAASKSARLHRAVSTASSRLLPLHSTDVSRRSLIEQQEQPLTRTHTGRPINPGPRFPKDGLFKENSRPERPSTPSAYSFMSIPRPPKSVHRLSSRDTSNYGQVVATIRPEHHQELIHQQRLDQGLTPDQPLPSYTFRQLASGATSAGTAANAAALSAAVAQIGNPGLFRSMSDSPGSAVDSFINPGPPPQPPTRVMSRSRQASTSGNESGSRRGYNQPIHIRPPGPTFQPDQQQAQAGSEGGSGLYGYM</sequence>
<dbReference type="AlphaFoldDB" id="A0A197K309"/>
<feature type="region of interest" description="Disordered" evidence="1">
    <location>
        <begin position="583"/>
        <end position="661"/>
    </location>
</feature>
<feature type="compositionally biased region" description="Basic and acidic residues" evidence="1">
    <location>
        <begin position="468"/>
        <end position="482"/>
    </location>
</feature>
<feature type="region of interest" description="Disordered" evidence="1">
    <location>
        <begin position="385"/>
        <end position="409"/>
    </location>
</feature>
<reference evidence="3 4" key="1">
    <citation type="submission" date="2016-05" db="EMBL/GenBank/DDBJ databases">
        <title>Genome sequencing reveals origins of a unique bacterial endosymbiosis in the earliest lineages of terrestrial Fungi.</title>
        <authorList>
            <consortium name="DOE Joint Genome Institute"/>
            <person name="Uehling J."/>
            <person name="Gryganskyi A."/>
            <person name="Hameed K."/>
            <person name="Tschaplinski T."/>
            <person name="Misztal P."/>
            <person name="Wu S."/>
            <person name="Desiro A."/>
            <person name="Vande Pol N."/>
            <person name="Du Z.-Y."/>
            <person name="Zienkiewicz A."/>
            <person name="Zienkiewicz K."/>
            <person name="Morin E."/>
            <person name="Tisserant E."/>
            <person name="Splivallo R."/>
            <person name="Hainaut M."/>
            <person name="Henrissat B."/>
            <person name="Ohm R."/>
            <person name="Kuo A."/>
            <person name="Yan J."/>
            <person name="Lipzen A."/>
            <person name="Nolan M."/>
            <person name="Labutti K."/>
            <person name="Barry K."/>
            <person name="Goldstein A."/>
            <person name="Labbe J."/>
            <person name="Schadt C."/>
            <person name="Tuskan G."/>
            <person name="Grigoriev I."/>
            <person name="Martin F."/>
            <person name="Vilgalys R."/>
            <person name="Bonito G."/>
        </authorList>
    </citation>
    <scope>NUCLEOTIDE SEQUENCE [LARGE SCALE GENOMIC DNA]</scope>
    <source>
        <strain evidence="3 4">AG-77</strain>
    </source>
</reference>
<accession>A0A197K309</accession>
<protein>
    <submittedName>
        <fullName evidence="3">Uncharacterized protein</fullName>
    </submittedName>
</protein>
<keyword evidence="2" id="KW-0812">Transmembrane</keyword>
<feature type="compositionally biased region" description="Polar residues" evidence="1">
    <location>
        <begin position="446"/>
        <end position="456"/>
    </location>
</feature>
<keyword evidence="4" id="KW-1185">Reference proteome</keyword>
<dbReference type="EMBL" id="KV442031">
    <property type="protein sequence ID" value="OAQ31081.1"/>
    <property type="molecule type" value="Genomic_DNA"/>
</dbReference>
<evidence type="ECO:0000313" key="4">
    <source>
        <dbReference type="Proteomes" id="UP000078512"/>
    </source>
</evidence>
<feature type="transmembrane region" description="Helical" evidence="2">
    <location>
        <begin position="7"/>
        <end position="31"/>
    </location>
</feature>
<feature type="compositionally biased region" description="Gly residues" evidence="1">
    <location>
        <begin position="651"/>
        <end position="661"/>
    </location>
</feature>
<dbReference type="Proteomes" id="UP000078512">
    <property type="component" value="Unassembled WGS sequence"/>
</dbReference>
<feature type="compositionally biased region" description="Polar residues" evidence="1">
    <location>
        <begin position="608"/>
        <end position="621"/>
    </location>
</feature>
<feature type="compositionally biased region" description="Low complexity" evidence="1">
    <location>
        <begin position="155"/>
        <end position="185"/>
    </location>
</feature>
<dbReference type="OrthoDB" id="2437093at2759"/>
<proteinExistence type="predicted"/>
<feature type="region of interest" description="Disordered" evidence="1">
    <location>
        <begin position="445"/>
        <end position="509"/>
    </location>
</feature>
<keyword evidence="2" id="KW-0472">Membrane</keyword>
<gene>
    <name evidence="3" type="ORF">K457DRAFT_154450</name>
</gene>
<feature type="region of interest" description="Disordered" evidence="1">
    <location>
        <begin position="145"/>
        <end position="203"/>
    </location>
</feature>
<feature type="transmembrane region" description="Helical" evidence="2">
    <location>
        <begin position="211"/>
        <end position="233"/>
    </location>
</feature>
<evidence type="ECO:0000256" key="1">
    <source>
        <dbReference type="SAM" id="MobiDB-lite"/>
    </source>
</evidence>
<keyword evidence="2" id="KW-1133">Transmembrane helix</keyword>
<organism evidence="3 4">
    <name type="scientific">Linnemannia elongata AG-77</name>
    <dbReference type="NCBI Taxonomy" id="1314771"/>
    <lineage>
        <taxon>Eukaryota</taxon>
        <taxon>Fungi</taxon>
        <taxon>Fungi incertae sedis</taxon>
        <taxon>Mucoromycota</taxon>
        <taxon>Mortierellomycotina</taxon>
        <taxon>Mortierellomycetes</taxon>
        <taxon>Mortierellales</taxon>
        <taxon>Mortierellaceae</taxon>
        <taxon>Linnemannia</taxon>
    </lineage>
</organism>
<evidence type="ECO:0000256" key="2">
    <source>
        <dbReference type="SAM" id="Phobius"/>
    </source>
</evidence>
<name>A0A197K309_9FUNG</name>
<evidence type="ECO:0000313" key="3">
    <source>
        <dbReference type="EMBL" id="OAQ31081.1"/>
    </source>
</evidence>